<evidence type="ECO:0000313" key="3">
    <source>
        <dbReference type="Proteomes" id="UP000014760"/>
    </source>
</evidence>
<dbReference type="HOGENOM" id="CLU_1760537_0_0_1"/>
<reference evidence="3" key="1">
    <citation type="submission" date="2012-12" db="EMBL/GenBank/DDBJ databases">
        <authorList>
            <person name="Hellsten U."/>
            <person name="Grimwood J."/>
            <person name="Chapman J.A."/>
            <person name="Shapiro H."/>
            <person name="Aerts A."/>
            <person name="Otillar R.P."/>
            <person name="Terry A.Y."/>
            <person name="Boore J.L."/>
            <person name="Simakov O."/>
            <person name="Marletaz F."/>
            <person name="Cho S.-J."/>
            <person name="Edsinger-Gonzales E."/>
            <person name="Havlak P."/>
            <person name="Kuo D.-H."/>
            <person name="Larsson T."/>
            <person name="Lv J."/>
            <person name="Arendt D."/>
            <person name="Savage R."/>
            <person name="Osoegawa K."/>
            <person name="de Jong P."/>
            <person name="Lindberg D.R."/>
            <person name="Seaver E.C."/>
            <person name="Weisblat D.A."/>
            <person name="Putnam N.H."/>
            <person name="Grigoriev I.V."/>
            <person name="Rokhsar D.S."/>
        </authorList>
    </citation>
    <scope>NUCLEOTIDE SEQUENCE</scope>
    <source>
        <strain evidence="3">I ESC-2004</strain>
    </source>
</reference>
<organism evidence="1">
    <name type="scientific">Capitella teleta</name>
    <name type="common">Polychaete worm</name>
    <dbReference type="NCBI Taxonomy" id="283909"/>
    <lineage>
        <taxon>Eukaryota</taxon>
        <taxon>Metazoa</taxon>
        <taxon>Spiralia</taxon>
        <taxon>Lophotrochozoa</taxon>
        <taxon>Annelida</taxon>
        <taxon>Polychaeta</taxon>
        <taxon>Sedentaria</taxon>
        <taxon>Scolecida</taxon>
        <taxon>Capitellidae</taxon>
        <taxon>Capitella</taxon>
    </lineage>
</organism>
<dbReference type="Proteomes" id="UP000014760">
    <property type="component" value="Unassembled WGS sequence"/>
</dbReference>
<dbReference type="EMBL" id="AMQN01013354">
    <property type="status" value="NOT_ANNOTATED_CDS"/>
    <property type="molecule type" value="Genomic_DNA"/>
</dbReference>
<dbReference type="EMBL" id="KB310160">
    <property type="protein sequence ID" value="ELT92318.1"/>
    <property type="molecule type" value="Genomic_DNA"/>
</dbReference>
<evidence type="ECO:0000313" key="1">
    <source>
        <dbReference type="EMBL" id="ELT92318.1"/>
    </source>
</evidence>
<proteinExistence type="predicted"/>
<protein>
    <submittedName>
        <fullName evidence="1 2">Uncharacterized protein</fullName>
    </submittedName>
</protein>
<reference evidence="1 3" key="2">
    <citation type="journal article" date="2013" name="Nature">
        <title>Insights into bilaterian evolution from three spiralian genomes.</title>
        <authorList>
            <person name="Simakov O."/>
            <person name="Marletaz F."/>
            <person name="Cho S.J."/>
            <person name="Edsinger-Gonzales E."/>
            <person name="Havlak P."/>
            <person name="Hellsten U."/>
            <person name="Kuo D.H."/>
            <person name="Larsson T."/>
            <person name="Lv J."/>
            <person name="Arendt D."/>
            <person name="Savage R."/>
            <person name="Osoegawa K."/>
            <person name="de Jong P."/>
            <person name="Grimwood J."/>
            <person name="Chapman J.A."/>
            <person name="Shapiro H."/>
            <person name="Aerts A."/>
            <person name="Otillar R.P."/>
            <person name="Terry A.Y."/>
            <person name="Boore J.L."/>
            <person name="Grigoriev I.V."/>
            <person name="Lindberg D.R."/>
            <person name="Seaver E.C."/>
            <person name="Weisblat D.A."/>
            <person name="Putnam N.H."/>
            <person name="Rokhsar D.S."/>
        </authorList>
    </citation>
    <scope>NUCLEOTIDE SEQUENCE</scope>
    <source>
        <strain evidence="1 3">I ESC-2004</strain>
    </source>
</reference>
<gene>
    <name evidence="1" type="ORF">CAPTEDRAFT_210780</name>
</gene>
<sequence>MDCVDSRAHDVYQKKPLRRCSLKIANHSRHAFTGRIWISRNNKSEIYKMAKIGGSEIVCEQESIVDDIDLEVGLEIDVEDLFFVVRTRWRTEDDAASSLAGFLRTKDVMDADWSNVEEKMTTGDIEIDHRKPDPICYPTECHFHLAIH</sequence>
<accession>R7TF05</accession>
<keyword evidence="3" id="KW-1185">Reference proteome</keyword>
<dbReference type="AlphaFoldDB" id="R7TF05"/>
<name>R7TF05_CAPTE</name>
<dbReference type="EnsemblMetazoa" id="CapteT210780">
    <property type="protein sequence ID" value="CapteP210780"/>
    <property type="gene ID" value="CapteG210780"/>
</dbReference>
<evidence type="ECO:0000313" key="2">
    <source>
        <dbReference type="EnsemblMetazoa" id="CapteP210780"/>
    </source>
</evidence>
<reference evidence="2" key="3">
    <citation type="submission" date="2015-06" db="UniProtKB">
        <authorList>
            <consortium name="EnsemblMetazoa"/>
        </authorList>
    </citation>
    <scope>IDENTIFICATION</scope>
</reference>